<dbReference type="EMBL" id="JACNJD010000125">
    <property type="protein sequence ID" value="MBC8176332.1"/>
    <property type="molecule type" value="Genomic_DNA"/>
</dbReference>
<gene>
    <name evidence="2" type="ORF">H8E19_02930</name>
</gene>
<keyword evidence="1" id="KW-1133">Transmembrane helix</keyword>
<sequence>MAALGGGLVALVLGIIGIIFWFGYFIKALQAGLPAMLILGGALAVYLGFEELKDKKNTPDSFDNDTTSLKGEVESLKDEIKQMKSEDEEEAK</sequence>
<keyword evidence="1" id="KW-0472">Membrane</keyword>
<feature type="transmembrane region" description="Helical" evidence="1">
    <location>
        <begin position="7"/>
        <end position="26"/>
    </location>
</feature>
<dbReference type="Proteomes" id="UP000650524">
    <property type="component" value="Unassembled WGS sequence"/>
</dbReference>
<proteinExistence type="predicted"/>
<organism evidence="2 3">
    <name type="scientific">Candidatus Desulfacyla euxinica</name>
    <dbReference type="NCBI Taxonomy" id="2841693"/>
    <lineage>
        <taxon>Bacteria</taxon>
        <taxon>Deltaproteobacteria</taxon>
        <taxon>Candidatus Desulfacyla</taxon>
    </lineage>
</organism>
<name>A0A8J6T3L4_9DELT</name>
<evidence type="ECO:0000256" key="1">
    <source>
        <dbReference type="SAM" id="Phobius"/>
    </source>
</evidence>
<evidence type="ECO:0000313" key="3">
    <source>
        <dbReference type="Proteomes" id="UP000650524"/>
    </source>
</evidence>
<keyword evidence="1" id="KW-0812">Transmembrane</keyword>
<reference evidence="2 3" key="1">
    <citation type="submission" date="2020-08" db="EMBL/GenBank/DDBJ databases">
        <title>Bridging the membrane lipid divide: bacteria of the FCB group superphylum have the potential to synthesize archaeal ether lipids.</title>
        <authorList>
            <person name="Villanueva L."/>
            <person name="Von Meijenfeldt F.A.B."/>
            <person name="Westbye A.B."/>
            <person name="Yadav S."/>
            <person name="Hopmans E.C."/>
            <person name="Dutilh B.E."/>
            <person name="Sinninghe Damste J.S."/>
        </authorList>
    </citation>
    <scope>NUCLEOTIDE SEQUENCE [LARGE SCALE GENOMIC DNA]</scope>
    <source>
        <strain evidence="2">NIOZ-UU27</strain>
    </source>
</reference>
<accession>A0A8J6T3L4</accession>
<evidence type="ECO:0000313" key="2">
    <source>
        <dbReference type="EMBL" id="MBC8176332.1"/>
    </source>
</evidence>
<feature type="transmembrane region" description="Helical" evidence="1">
    <location>
        <begin position="32"/>
        <end position="49"/>
    </location>
</feature>
<protein>
    <submittedName>
        <fullName evidence="2">Uncharacterized protein</fullName>
    </submittedName>
</protein>
<dbReference type="AlphaFoldDB" id="A0A8J6T3L4"/>
<comment type="caution">
    <text evidence="2">The sequence shown here is derived from an EMBL/GenBank/DDBJ whole genome shotgun (WGS) entry which is preliminary data.</text>
</comment>